<feature type="domain" description="SnoaL-like" evidence="1">
    <location>
        <begin position="23"/>
        <end position="113"/>
    </location>
</feature>
<dbReference type="AlphaFoldDB" id="A0A7W9EUE5"/>
<keyword evidence="3" id="KW-1185">Reference proteome</keyword>
<comment type="caution">
    <text evidence="2">The sequence shown here is derived from an EMBL/GenBank/DDBJ whole genome shotgun (WGS) entry which is preliminary data.</text>
</comment>
<evidence type="ECO:0000313" key="3">
    <source>
        <dbReference type="Proteomes" id="UP000546200"/>
    </source>
</evidence>
<organism evidence="2 3">
    <name type="scientific">Sphingomonas aerophila</name>
    <dbReference type="NCBI Taxonomy" id="1344948"/>
    <lineage>
        <taxon>Bacteria</taxon>
        <taxon>Pseudomonadati</taxon>
        <taxon>Pseudomonadota</taxon>
        <taxon>Alphaproteobacteria</taxon>
        <taxon>Sphingomonadales</taxon>
        <taxon>Sphingomonadaceae</taxon>
        <taxon>Sphingomonas</taxon>
    </lineage>
</organism>
<proteinExistence type="predicted"/>
<dbReference type="RefSeq" id="WP_184053985.1">
    <property type="nucleotide sequence ID" value="NZ_JACIJK010000001.1"/>
</dbReference>
<accession>A0A7W9EUE5</accession>
<dbReference type="InterPro" id="IPR037401">
    <property type="entry name" value="SnoaL-like"/>
</dbReference>
<dbReference type="InterPro" id="IPR032710">
    <property type="entry name" value="NTF2-like_dom_sf"/>
</dbReference>
<dbReference type="Gene3D" id="3.10.450.50">
    <property type="match status" value="1"/>
</dbReference>
<evidence type="ECO:0000313" key="2">
    <source>
        <dbReference type="EMBL" id="MBB5713557.1"/>
    </source>
</evidence>
<dbReference type="EMBL" id="JACIJK010000001">
    <property type="protein sequence ID" value="MBB5713557.1"/>
    <property type="molecule type" value="Genomic_DNA"/>
</dbReference>
<protein>
    <submittedName>
        <fullName evidence="2">Putative SnoaL-like aldol condensation-catalyzing enzyme</fullName>
    </submittedName>
</protein>
<sequence length="121" mass="13205">MPDASITDLLDAAINRVWNEHDDTRRLSAIREIYHPDARIHEPERTVTGDEAISAVVAGVLADMPPGFRFEVTGATLGHHGVAVTRWRGGPPGQTIVSGADAARIVDGQIHEHWFFFDPAS</sequence>
<gene>
    <name evidence="2" type="ORF">FHS94_000376</name>
</gene>
<dbReference type="SUPFAM" id="SSF54427">
    <property type="entry name" value="NTF2-like"/>
    <property type="match status" value="1"/>
</dbReference>
<dbReference type="Pfam" id="PF12680">
    <property type="entry name" value="SnoaL_2"/>
    <property type="match status" value="1"/>
</dbReference>
<reference evidence="2 3" key="1">
    <citation type="submission" date="2020-08" db="EMBL/GenBank/DDBJ databases">
        <title>Genomic Encyclopedia of Type Strains, Phase IV (KMG-IV): sequencing the most valuable type-strain genomes for metagenomic binning, comparative biology and taxonomic classification.</title>
        <authorList>
            <person name="Goeker M."/>
        </authorList>
    </citation>
    <scope>NUCLEOTIDE SEQUENCE [LARGE SCALE GENOMIC DNA]</scope>
    <source>
        <strain evidence="2 3">DSM 100044</strain>
    </source>
</reference>
<name>A0A7W9EUE5_9SPHN</name>
<evidence type="ECO:0000259" key="1">
    <source>
        <dbReference type="Pfam" id="PF12680"/>
    </source>
</evidence>
<dbReference type="Proteomes" id="UP000546200">
    <property type="component" value="Unassembled WGS sequence"/>
</dbReference>